<dbReference type="AlphaFoldDB" id="A0A2P2FUD2"/>
<evidence type="ECO:0000313" key="5">
    <source>
        <dbReference type="Proteomes" id="UP000256220"/>
    </source>
</evidence>
<reference evidence="4 5" key="1">
    <citation type="journal article" date="2014" name="Genome Announc.">
        <title>Draft Genome Sequence of Amycolatopsis lurida NRRL 2430, Producer of the Glycopeptide Family Antibiotic Ristocetin.</title>
        <authorList>
            <person name="Kwun M.J."/>
            <person name="Hong H.J."/>
        </authorList>
    </citation>
    <scope>NUCLEOTIDE SEQUENCE [LARGE SCALE GENOMIC DNA]</scope>
    <source>
        <strain evidence="4 5">NRRL 2430</strain>
    </source>
</reference>
<dbReference type="PANTHER" id="PTHR43861">
    <property type="entry name" value="TRANS-ACONITATE 2-METHYLTRANSFERASE-RELATED"/>
    <property type="match status" value="1"/>
</dbReference>
<dbReference type="Proteomes" id="UP000256220">
    <property type="component" value="Unassembled WGS sequence"/>
</dbReference>
<dbReference type="Gene3D" id="3.40.50.150">
    <property type="entry name" value="Vaccinia Virus protein VP39"/>
    <property type="match status" value="1"/>
</dbReference>
<sequence length="247" mass="27780">MDEKLAADWVRRWDIQQERYVADREERFAVLIDVVEHVCRDVADPLVLDLGCGPGSLAKRLAGRLPRARVIGIDNDPFLLALARATRPRQADIEYLQADLAERGWLKWRPVDAAVSTTALHWLRPERLAEVYRDLAGALREGGALVNGDHLYDERPAIRELAEVVKNRRAARAGVDANEEWKAWWAAAAADPALRERFTADELRGISTGYGNRLSPQEHTRLLQEAGFAEVSPVWQSGDDYVLAALR</sequence>
<dbReference type="EMBL" id="JFBM01000012">
    <property type="protein sequence ID" value="KFU80326.1"/>
    <property type="molecule type" value="Genomic_DNA"/>
</dbReference>
<evidence type="ECO:0000259" key="3">
    <source>
        <dbReference type="Pfam" id="PF13649"/>
    </source>
</evidence>
<evidence type="ECO:0000313" key="4">
    <source>
        <dbReference type="EMBL" id="KFU80326.1"/>
    </source>
</evidence>
<dbReference type="InterPro" id="IPR041698">
    <property type="entry name" value="Methyltransf_25"/>
</dbReference>
<dbReference type="GO" id="GO:0008168">
    <property type="term" value="F:methyltransferase activity"/>
    <property type="evidence" value="ECO:0007669"/>
    <property type="project" value="UniProtKB-KW"/>
</dbReference>
<protein>
    <submittedName>
        <fullName evidence="4">Methyltransferase</fullName>
    </submittedName>
</protein>
<dbReference type="CDD" id="cd02440">
    <property type="entry name" value="AdoMet_MTases"/>
    <property type="match status" value="1"/>
</dbReference>
<keyword evidence="2 4" id="KW-0808">Transferase</keyword>
<dbReference type="PANTHER" id="PTHR43861:SF1">
    <property type="entry name" value="TRANS-ACONITATE 2-METHYLTRANSFERASE"/>
    <property type="match status" value="1"/>
</dbReference>
<keyword evidence="5" id="KW-1185">Reference proteome</keyword>
<comment type="caution">
    <text evidence="4">The sequence shown here is derived from an EMBL/GenBank/DDBJ whole genome shotgun (WGS) entry which is preliminary data.</text>
</comment>
<proteinExistence type="predicted"/>
<dbReference type="RefSeq" id="WP_034311436.1">
    <property type="nucleotide sequence ID" value="NZ_JFBM01000012.1"/>
</dbReference>
<dbReference type="Pfam" id="PF13649">
    <property type="entry name" value="Methyltransf_25"/>
    <property type="match status" value="1"/>
</dbReference>
<dbReference type="InterPro" id="IPR029063">
    <property type="entry name" value="SAM-dependent_MTases_sf"/>
</dbReference>
<accession>A0A2P2FUD2</accession>
<organism evidence="4 5">
    <name type="scientific">Amycolatopsis lurida NRRL 2430</name>
    <dbReference type="NCBI Taxonomy" id="1460371"/>
    <lineage>
        <taxon>Bacteria</taxon>
        <taxon>Bacillati</taxon>
        <taxon>Actinomycetota</taxon>
        <taxon>Actinomycetes</taxon>
        <taxon>Pseudonocardiales</taxon>
        <taxon>Pseudonocardiaceae</taxon>
        <taxon>Amycolatopsis</taxon>
    </lineage>
</organism>
<evidence type="ECO:0000256" key="2">
    <source>
        <dbReference type="ARBA" id="ARBA00022679"/>
    </source>
</evidence>
<dbReference type="SUPFAM" id="SSF53335">
    <property type="entry name" value="S-adenosyl-L-methionine-dependent methyltransferases"/>
    <property type="match status" value="1"/>
</dbReference>
<keyword evidence="1 4" id="KW-0489">Methyltransferase</keyword>
<evidence type="ECO:0000256" key="1">
    <source>
        <dbReference type="ARBA" id="ARBA00022603"/>
    </source>
</evidence>
<feature type="domain" description="Methyltransferase" evidence="3">
    <location>
        <begin position="47"/>
        <end position="143"/>
    </location>
</feature>
<gene>
    <name evidence="4" type="ORF">BB31_16005</name>
</gene>
<dbReference type="GO" id="GO:0032259">
    <property type="term" value="P:methylation"/>
    <property type="evidence" value="ECO:0007669"/>
    <property type="project" value="UniProtKB-KW"/>
</dbReference>
<name>A0A2P2FUD2_AMYLU</name>